<comment type="caution">
    <text evidence="2">The sequence shown here is derived from an EMBL/GenBank/DDBJ whole genome shotgun (WGS) entry which is preliminary data.</text>
</comment>
<accession>A0A8S3YCB3</accession>
<evidence type="ECO:0000313" key="2">
    <source>
        <dbReference type="EMBL" id="CAG5114863.1"/>
    </source>
</evidence>
<dbReference type="PANTHER" id="PTHR33361">
    <property type="entry name" value="GLR0591 PROTEIN"/>
    <property type="match status" value="1"/>
</dbReference>
<dbReference type="PANTHER" id="PTHR33361:SF2">
    <property type="entry name" value="DUF885 DOMAIN-CONTAINING PROTEIN"/>
    <property type="match status" value="1"/>
</dbReference>
<dbReference type="Proteomes" id="UP000678393">
    <property type="component" value="Unassembled WGS sequence"/>
</dbReference>
<evidence type="ECO:0000256" key="1">
    <source>
        <dbReference type="SAM" id="MobiDB-lite"/>
    </source>
</evidence>
<protein>
    <recommendedName>
        <fullName evidence="4">DUF885 domain-containing protein</fullName>
    </recommendedName>
</protein>
<dbReference type="Pfam" id="PF05960">
    <property type="entry name" value="DUF885"/>
    <property type="match status" value="1"/>
</dbReference>
<gene>
    <name evidence="2" type="ORF">CUNI_LOCUS421</name>
</gene>
<reference evidence="2" key="1">
    <citation type="submission" date="2021-04" db="EMBL/GenBank/DDBJ databases">
        <authorList>
            <consortium name="Molecular Ecology Group"/>
        </authorList>
    </citation>
    <scope>NUCLEOTIDE SEQUENCE</scope>
</reference>
<dbReference type="AlphaFoldDB" id="A0A8S3YCB3"/>
<dbReference type="OrthoDB" id="5959877at2759"/>
<proteinExistence type="predicted"/>
<evidence type="ECO:0008006" key="4">
    <source>
        <dbReference type="Google" id="ProtNLM"/>
    </source>
</evidence>
<sequence>MLEREYFMWRLDDRPEFGSSVGYHKNSDRLEQFDLKLMTSRMEKAQSYLELLQEIDVTKLSKADKIDYTIIEDMLKTYVEGYEWRHWNNLSPLNWLEGNTRNPFYFVDSTPFDNRGDFENYIARLHEMPRLFEQYKTFMNEAIRLGRTVHKAAIDRVPNQINQILSTPEEESIYFRPFLEYLNLLNGTIPTMEYFASESDVVIIFHCQTSDLQVYMNHTRPLWGVGSLEGGKEFYKACVNWYLSLNMTPEDIHELGLKEVERLSQRMHEIREKQGYGGYSIREYFAELMKKDDMFLENQQDILAEYENIIFNRINPILNKLFKDQPGLPIKVESMHSDGPRGQYFPGTSDGMRPGTFSANTFRKVPKYIMVSLTMHEANPGHHLQISYELTAAVPEFRKNKEHSEKFRVPFAIPTYTAFVEGWALYAESLGVENNLYETDYELMGYYESEIFRAARLVVDTGLHYFSWTREKAINYFLDHTSESLDGIELEVDRYITWPGHAVAYKVGELMIRELRKYAEKELGQFFDVRDFHMVVLRNGAVPLSVLTSQVRDWVKNHRKEHENDSDDCDECSTTPDPTKRSRCQRSPKENEPHSSGSGVTYSQAFVILLFIRLTCILSKY</sequence>
<dbReference type="EMBL" id="CAJHNH020000047">
    <property type="protein sequence ID" value="CAG5114863.1"/>
    <property type="molecule type" value="Genomic_DNA"/>
</dbReference>
<name>A0A8S3YCB3_9EUPU</name>
<dbReference type="InterPro" id="IPR010281">
    <property type="entry name" value="DUF885"/>
</dbReference>
<organism evidence="2 3">
    <name type="scientific">Candidula unifasciata</name>
    <dbReference type="NCBI Taxonomy" id="100452"/>
    <lineage>
        <taxon>Eukaryota</taxon>
        <taxon>Metazoa</taxon>
        <taxon>Spiralia</taxon>
        <taxon>Lophotrochozoa</taxon>
        <taxon>Mollusca</taxon>
        <taxon>Gastropoda</taxon>
        <taxon>Heterobranchia</taxon>
        <taxon>Euthyneura</taxon>
        <taxon>Panpulmonata</taxon>
        <taxon>Eupulmonata</taxon>
        <taxon>Stylommatophora</taxon>
        <taxon>Helicina</taxon>
        <taxon>Helicoidea</taxon>
        <taxon>Geomitridae</taxon>
        <taxon>Candidula</taxon>
    </lineage>
</organism>
<evidence type="ECO:0000313" key="3">
    <source>
        <dbReference type="Proteomes" id="UP000678393"/>
    </source>
</evidence>
<feature type="region of interest" description="Disordered" evidence="1">
    <location>
        <begin position="559"/>
        <end position="598"/>
    </location>
</feature>
<keyword evidence="3" id="KW-1185">Reference proteome</keyword>